<name>A0ABY8A313_9ACTN</name>
<dbReference type="Proteomes" id="UP001218629">
    <property type="component" value="Chromosome"/>
</dbReference>
<organism evidence="1 2">
    <name type="scientific">Streptomyces yunnanensis</name>
    <dbReference type="NCBI Taxonomy" id="156453"/>
    <lineage>
        <taxon>Bacteria</taxon>
        <taxon>Bacillati</taxon>
        <taxon>Actinomycetota</taxon>
        <taxon>Actinomycetes</taxon>
        <taxon>Kitasatosporales</taxon>
        <taxon>Streptomycetaceae</taxon>
        <taxon>Streptomyces</taxon>
    </lineage>
</organism>
<evidence type="ECO:0000313" key="2">
    <source>
        <dbReference type="Proteomes" id="UP001218629"/>
    </source>
</evidence>
<accession>A0ABY8A313</accession>
<keyword evidence="2" id="KW-1185">Reference proteome</keyword>
<gene>
    <name evidence="1" type="ORF">MOV08_07735</name>
</gene>
<protein>
    <submittedName>
        <fullName evidence="1">Uncharacterized protein</fullName>
    </submittedName>
</protein>
<sequence length="88" mass="9430">MCAPELTLRTGGRLAQGVDLAEIGEVAFTSPDRVRDMVHNFYADGTRLDAAATVIAALHHDNPALRAHLDSHTVPANSPIWTNARVTA</sequence>
<evidence type="ECO:0000313" key="1">
    <source>
        <dbReference type="EMBL" id="WEB39183.1"/>
    </source>
</evidence>
<reference evidence="1 2" key="1">
    <citation type="submission" date="2022-03" db="EMBL/GenBank/DDBJ databases">
        <title>Streptomyces yunnanensis P86,complete genome.</title>
        <authorList>
            <person name="Chen S."/>
            <person name="Zhang Q."/>
        </authorList>
    </citation>
    <scope>NUCLEOTIDE SEQUENCE [LARGE SCALE GENOMIC DNA]</scope>
    <source>
        <strain evidence="1 2">P86</strain>
    </source>
</reference>
<dbReference type="RefSeq" id="WP_275306810.1">
    <property type="nucleotide sequence ID" value="NZ_CP095749.1"/>
</dbReference>
<dbReference type="EMBL" id="CP095749">
    <property type="protein sequence ID" value="WEB39183.1"/>
    <property type="molecule type" value="Genomic_DNA"/>
</dbReference>
<proteinExistence type="predicted"/>